<dbReference type="STRING" id="40754.THII_1854"/>
<dbReference type="InterPro" id="IPR019614">
    <property type="entry name" value="SAM-dep_methyl-trfase"/>
</dbReference>
<dbReference type="Pfam" id="PF17785">
    <property type="entry name" value="PUA_3"/>
    <property type="match status" value="1"/>
</dbReference>
<gene>
    <name evidence="10" type="ORF">THII_1854</name>
</gene>
<dbReference type="PANTHER" id="PTHR42873:SF1">
    <property type="entry name" value="S-ADENOSYLMETHIONINE-DEPENDENT METHYLTRANSFERASE DOMAIN-CONTAINING PROTEIN"/>
    <property type="match status" value="1"/>
</dbReference>
<evidence type="ECO:0000256" key="3">
    <source>
        <dbReference type="ARBA" id="ARBA00022552"/>
    </source>
</evidence>
<comment type="similarity">
    <text evidence="7">Belongs to the methyltransferase superfamily. RlmI family.</text>
</comment>
<feature type="domain" description="S-adenosylmethionine-dependent methyltransferase" evidence="8">
    <location>
        <begin position="185"/>
        <end position="375"/>
    </location>
</feature>
<dbReference type="CDD" id="cd21153">
    <property type="entry name" value="PUA_RlmI"/>
    <property type="match status" value="1"/>
</dbReference>
<evidence type="ECO:0000256" key="4">
    <source>
        <dbReference type="ARBA" id="ARBA00022603"/>
    </source>
</evidence>
<organism evidence="10 11">
    <name type="scientific">Thioploca ingrica</name>
    <dbReference type="NCBI Taxonomy" id="40754"/>
    <lineage>
        <taxon>Bacteria</taxon>
        <taxon>Pseudomonadati</taxon>
        <taxon>Pseudomonadota</taxon>
        <taxon>Gammaproteobacteria</taxon>
        <taxon>Thiotrichales</taxon>
        <taxon>Thiotrichaceae</taxon>
        <taxon>Thioploca</taxon>
    </lineage>
</organism>
<dbReference type="SUPFAM" id="SSF53335">
    <property type="entry name" value="S-adenosyl-L-methionine-dependent methyltransferases"/>
    <property type="match status" value="1"/>
</dbReference>
<dbReference type="GO" id="GO:0006364">
    <property type="term" value="P:rRNA processing"/>
    <property type="evidence" value="ECO:0007669"/>
    <property type="project" value="UniProtKB-KW"/>
</dbReference>
<comment type="subcellular location">
    <subcellularLocation>
        <location evidence="1">Cytoplasm</location>
    </subcellularLocation>
</comment>
<dbReference type="CDD" id="cd02440">
    <property type="entry name" value="AdoMet_MTases"/>
    <property type="match status" value="1"/>
</dbReference>
<keyword evidence="11" id="KW-1185">Reference proteome</keyword>
<proteinExistence type="inferred from homology"/>
<accession>A0A090BV32</accession>
<dbReference type="InterPro" id="IPR036974">
    <property type="entry name" value="PUA_sf"/>
</dbReference>
<evidence type="ECO:0000259" key="8">
    <source>
        <dbReference type="Pfam" id="PF10672"/>
    </source>
</evidence>
<dbReference type="Proteomes" id="UP000031623">
    <property type="component" value="Chromosome"/>
</dbReference>
<keyword evidence="3" id="KW-0698">rRNA processing</keyword>
<reference evidence="10 11" key="1">
    <citation type="journal article" date="2014" name="ISME J.">
        <title>Ecophysiology of Thioploca ingrica as revealed by the complete genome sequence supplemented with proteomic evidence.</title>
        <authorList>
            <person name="Kojima H."/>
            <person name="Ogura Y."/>
            <person name="Yamamoto N."/>
            <person name="Togashi T."/>
            <person name="Mori H."/>
            <person name="Watanabe T."/>
            <person name="Nemoto F."/>
            <person name="Kurokawa K."/>
            <person name="Hayashi T."/>
            <person name="Fukui M."/>
        </authorList>
    </citation>
    <scope>NUCLEOTIDE SEQUENCE [LARGE SCALE GENOMIC DNA]</scope>
</reference>
<evidence type="ECO:0000256" key="7">
    <source>
        <dbReference type="ARBA" id="ARBA00038091"/>
    </source>
</evidence>
<keyword evidence="4 10" id="KW-0489">Methyltransferase</keyword>
<dbReference type="GO" id="GO:0005737">
    <property type="term" value="C:cytoplasm"/>
    <property type="evidence" value="ECO:0007669"/>
    <property type="project" value="UniProtKB-SubCell"/>
</dbReference>
<dbReference type="GO" id="GO:0032259">
    <property type="term" value="P:methylation"/>
    <property type="evidence" value="ECO:0007669"/>
    <property type="project" value="UniProtKB-KW"/>
</dbReference>
<dbReference type="EMBL" id="AP014633">
    <property type="protein sequence ID" value="BAP56151.1"/>
    <property type="molecule type" value="Genomic_DNA"/>
</dbReference>
<dbReference type="InterPro" id="IPR029063">
    <property type="entry name" value="SAM-dependent_MTases_sf"/>
</dbReference>
<dbReference type="Gene3D" id="2.30.130.10">
    <property type="entry name" value="PUA domain"/>
    <property type="match status" value="1"/>
</dbReference>
<dbReference type="Pfam" id="PF10672">
    <property type="entry name" value="Methyltrans_SAM"/>
    <property type="match status" value="1"/>
</dbReference>
<keyword evidence="5 10" id="KW-0808">Transferase</keyword>
<evidence type="ECO:0000256" key="2">
    <source>
        <dbReference type="ARBA" id="ARBA00022490"/>
    </source>
</evidence>
<evidence type="ECO:0000313" key="10">
    <source>
        <dbReference type="EMBL" id="BAP56151.1"/>
    </source>
</evidence>
<dbReference type="PANTHER" id="PTHR42873">
    <property type="entry name" value="RIBOSOMAL RNA LARGE SUBUNIT METHYLTRANSFERASE"/>
    <property type="match status" value="1"/>
</dbReference>
<protein>
    <submittedName>
        <fullName evidence="10">Putative SAM-dependent methyltransferase</fullName>
    </submittedName>
</protein>
<keyword evidence="2" id="KW-0963">Cytoplasm</keyword>
<dbReference type="HOGENOM" id="CLU_014042_0_0_6"/>
<keyword evidence="6" id="KW-0949">S-adenosyl-L-methionine</keyword>
<evidence type="ECO:0000259" key="9">
    <source>
        <dbReference type="Pfam" id="PF17785"/>
    </source>
</evidence>
<evidence type="ECO:0000256" key="1">
    <source>
        <dbReference type="ARBA" id="ARBA00004496"/>
    </source>
</evidence>
<evidence type="ECO:0000256" key="5">
    <source>
        <dbReference type="ARBA" id="ARBA00022679"/>
    </source>
</evidence>
<dbReference type="InterPro" id="IPR041532">
    <property type="entry name" value="RlmI-like_PUA"/>
</dbReference>
<dbReference type="Gene3D" id="3.30.750.80">
    <property type="entry name" value="RNA methyltransferase domain (HRMD) like"/>
    <property type="match status" value="1"/>
</dbReference>
<sequence>MLFAPLYLKKNADRRLRIGHVWIYSNEVDTDRSPLNSFEIGQAITIYAHNNKILGNGYINPHSLICARLISRDPQYHLDQSLLLQRLNSALSLRQRLFAKPFYRLVYGESDGLPGLVVDRFGDIVVVQITTAGMERVREEVIAALTTTLHPQAIVLRNDTAVRTLEGLENYVAVVQGQLPAEVLIEENQAHFYVSVLEGQKTGWFYDHRYNRARLKHYAQQQRVLDVFSYSGAWSIPAALAGAHSVWCIDSSQQALELVKKNSELNQVTAKVHPLLGDAFEQLKELHRAGEKFDLIILDPPAFIKRKKDQLAGEQAYRRINQLAMQLLPTEGILISASCSLHLPSQTLLDLLRATSQQLDRGLQILEQGHQSPDHPIHPAIPETAYIKAFVCRVL</sequence>
<dbReference type="CDD" id="cd11572">
    <property type="entry name" value="RlmI_M_like"/>
    <property type="match status" value="1"/>
</dbReference>
<dbReference type="GO" id="GO:0008168">
    <property type="term" value="F:methyltransferase activity"/>
    <property type="evidence" value="ECO:0007669"/>
    <property type="project" value="UniProtKB-KW"/>
</dbReference>
<dbReference type="InterPro" id="IPR015947">
    <property type="entry name" value="PUA-like_sf"/>
</dbReference>
<evidence type="ECO:0000256" key="6">
    <source>
        <dbReference type="ARBA" id="ARBA00022691"/>
    </source>
</evidence>
<name>A0A090BV32_9GAMM</name>
<dbReference type="Gene3D" id="3.40.50.150">
    <property type="entry name" value="Vaccinia Virus protein VP39"/>
    <property type="match status" value="1"/>
</dbReference>
<dbReference type="SUPFAM" id="SSF88697">
    <property type="entry name" value="PUA domain-like"/>
    <property type="match status" value="1"/>
</dbReference>
<evidence type="ECO:0000313" key="11">
    <source>
        <dbReference type="Proteomes" id="UP000031623"/>
    </source>
</evidence>
<dbReference type="GO" id="GO:0003723">
    <property type="term" value="F:RNA binding"/>
    <property type="evidence" value="ECO:0007669"/>
    <property type="project" value="InterPro"/>
</dbReference>
<dbReference type="AlphaFoldDB" id="A0A090BV32"/>
<feature type="domain" description="RlmI-like PUA" evidence="9">
    <location>
        <begin position="6"/>
        <end position="72"/>
    </location>
</feature>
<dbReference type="KEGG" id="tig:THII_1854"/>
<dbReference type="OrthoDB" id="9805492at2"/>